<sequence>SSLAILFTVYQLVQLSKYLTSKNWCCLPREINWVFFFKWRNCRDKRRWRTLSWSVTYSSNTARVPRKCSHQCTAGSEKLTS</sequence>
<evidence type="ECO:0000313" key="2">
    <source>
        <dbReference type="Proteomes" id="UP001202328"/>
    </source>
</evidence>
<evidence type="ECO:0000313" key="1">
    <source>
        <dbReference type="EMBL" id="KAI3873913.1"/>
    </source>
</evidence>
<dbReference type="EMBL" id="JAJJMB010012717">
    <property type="protein sequence ID" value="KAI3873913.1"/>
    <property type="molecule type" value="Genomic_DNA"/>
</dbReference>
<feature type="non-terminal residue" evidence="1">
    <location>
        <position position="1"/>
    </location>
</feature>
<reference evidence="1" key="1">
    <citation type="submission" date="2022-04" db="EMBL/GenBank/DDBJ databases">
        <title>A functionally conserved STORR gene fusion in Papaver species that diverged 16.8 million years ago.</title>
        <authorList>
            <person name="Catania T."/>
        </authorList>
    </citation>
    <scope>NUCLEOTIDE SEQUENCE</scope>
    <source>
        <strain evidence="1">S-188037</strain>
    </source>
</reference>
<proteinExistence type="predicted"/>
<gene>
    <name evidence="1" type="ORF">MKW98_001562</name>
</gene>
<name>A0AAD4SAG0_9MAGN</name>
<keyword evidence="2" id="KW-1185">Reference proteome</keyword>
<dbReference type="AlphaFoldDB" id="A0AAD4SAG0"/>
<organism evidence="1 2">
    <name type="scientific">Papaver atlanticum</name>
    <dbReference type="NCBI Taxonomy" id="357466"/>
    <lineage>
        <taxon>Eukaryota</taxon>
        <taxon>Viridiplantae</taxon>
        <taxon>Streptophyta</taxon>
        <taxon>Embryophyta</taxon>
        <taxon>Tracheophyta</taxon>
        <taxon>Spermatophyta</taxon>
        <taxon>Magnoliopsida</taxon>
        <taxon>Ranunculales</taxon>
        <taxon>Papaveraceae</taxon>
        <taxon>Papaveroideae</taxon>
        <taxon>Papaver</taxon>
    </lineage>
</organism>
<comment type="caution">
    <text evidence="1">The sequence shown here is derived from an EMBL/GenBank/DDBJ whole genome shotgun (WGS) entry which is preliminary data.</text>
</comment>
<dbReference type="Proteomes" id="UP001202328">
    <property type="component" value="Unassembled WGS sequence"/>
</dbReference>
<accession>A0AAD4SAG0</accession>
<protein>
    <submittedName>
        <fullName evidence="1">Uncharacterized protein</fullName>
    </submittedName>
</protein>